<dbReference type="SMART" id="SM00387">
    <property type="entry name" value="HATPase_c"/>
    <property type="match status" value="1"/>
</dbReference>
<dbReference type="InterPro" id="IPR036890">
    <property type="entry name" value="HATPase_C_sf"/>
</dbReference>
<dbReference type="GO" id="GO:0016301">
    <property type="term" value="F:kinase activity"/>
    <property type="evidence" value="ECO:0007669"/>
    <property type="project" value="UniProtKB-KW"/>
</dbReference>
<dbReference type="InterPro" id="IPR004358">
    <property type="entry name" value="Sig_transdc_His_kin-like_C"/>
</dbReference>
<evidence type="ECO:0000313" key="9">
    <source>
        <dbReference type="Proteomes" id="UP001221838"/>
    </source>
</evidence>
<sequence>MSGWHRRALPAPSGEESLGGKSVLGGLMHKSSVSGKFRVGRQLVEGETPCLVFEATRGRDGALKSLQCVGWNPSAEACALVHGVPCDMDRWVKRMEGLLDAAACARALETGEPYLTELHCQLGGAESWWQATAVPRGQGFSLWLKNVTDARCKDSKAREALERALEREERMAEEAAFRERFIGVLGHDLRNPLSAVMVSVRALCRYGSLSSIQQELGQRIEASAGRMSKMISDILDLTRARQSGGIPLFLLPIRLSTVCQQVVGELSAASPDRCILYDEQGCSEGVWDAERLAQVLSNLVSNALEHGGEEVPVIVRSYPQGDMQALEVHNPGPTIPADRLATLFEPFQQGGAPAAGNGRKRRGLGLGLYIVKELVQAHGGQVSVQSTAEGTTFTVLLPRDARQALAVNHTQQEKLIGMRD</sequence>
<proteinExistence type="predicted"/>
<keyword evidence="5 8" id="KW-0418">Kinase</keyword>
<dbReference type="Pfam" id="PF00512">
    <property type="entry name" value="HisKA"/>
    <property type="match status" value="1"/>
</dbReference>
<evidence type="ECO:0000313" key="8">
    <source>
        <dbReference type="EMBL" id="MDC0712671.1"/>
    </source>
</evidence>
<dbReference type="EC" id="2.7.13.3" evidence="2"/>
<dbReference type="PRINTS" id="PR00344">
    <property type="entry name" value="BCTRLSENSOR"/>
</dbReference>
<keyword evidence="3" id="KW-0597">Phosphoprotein</keyword>
<evidence type="ECO:0000256" key="3">
    <source>
        <dbReference type="ARBA" id="ARBA00022553"/>
    </source>
</evidence>
<comment type="catalytic activity">
    <reaction evidence="1">
        <text>ATP + protein L-histidine = ADP + protein N-phospho-L-histidine.</text>
        <dbReference type="EC" id="2.7.13.3"/>
    </reaction>
</comment>
<feature type="domain" description="Histidine kinase" evidence="7">
    <location>
        <begin position="184"/>
        <end position="401"/>
    </location>
</feature>
<dbReference type="Gene3D" id="1.10.287.130">
    <property type="match status" value="1"/>
</dbReference>
<dbReference type="PROSITE" id="PS50109">
    <property type="entry name" value="HIS_KIN"/>
    <property type="match status" value="1"/>
</dbReference>
<evidence type="ECO:0000256" key="2">
    <source>
        <dbReference type="ARBA" id="ARBA00012438"/>
    </source>
</evidence>
<evidence type="ECO:0000256" key="4">
    <source>
        <dbReference type="ARBA" id="ARBA00022679"/>
    </source>
</evidence>
<keyword evidence="9" id="KW-1185">Reference proteome</keyword>
<keyword evidence="6" id="KW-0902">Two-component regulatory system</keyword>
<evidence type="ECO:0000259" key="7">
    <source>
        <dbReference type="PROSITE" id="PS50109"/>
    </source>
</evidence>
<dbReference type="InterPro" id="IPR003594">
    <property type="entry name" value="HATPase_dom"/>
</dbReference>
<dbReference type="Pfam" id="PF02518">
    <property type="entry name" value="HATPase_c"/>
    <property type="match status" value="1"/>
</dbReference>
<organism evidence="8 9">
    <name type="scientific">Stigmatella ashevillensis</name>
    <dbReference type="NCBI Taxonomy" id="2995309"/>
    <lineage>
        <taxon>Bacteria</taxon>
        <taxon>Pseudomonadati</taxon>
        <taxon>Myxococcota</taxon>
        <taxon>Myxococcia</taxon>
        <taxon>Myxococcales</taxon>
        <taxon>Cystobacterineae</taxon>
        <taxon>Archangiaceae</taxon>
        <taxon>Stigmatella</taxon>
    </lineage>
</organism>
<dbReference type="PANTHER" id="PTHR43711:SF1">
    <property type="entry name" value="HISTIDINE KINASE 1"/>
    <property type="match status" value="1"/>
</dbReference>
<keyword evidence="4" id="KW-0808">Transferase</keyword>
<dbReference type="Gene3D" id="3.30.565.10">
    <property type="entry name" value="Histidine kinase-like ATPase, C-terminal domain"/>
    <property type="match status" value="1"/>
</dbReference>
<dbReference type="InterPro" id="IPR005467">
    <property type="entry name" value="His_kinase_dom"/>
</dbReference>
<evidence type="ECO:0000256" key="6">
    <source>
        <dbReference type="ARBA" id="ARBA00023012"/>
    </source>
</evidence>
<name>A0ABT5DGM3_9BACT</name>
<comment type="caution">
    <text evidence="8">The sequence shown here is derived from an EMBL/GenBank/DDBJ whole genome shotgun (WGS) entry which is preliminary data.</text>
</comment>
<gene>
    <name evidence="8" type="ORF">POL68_29680</name>
</gene>
<dbReference type="CDD" id="cd00082">
    <property type="entry name" value="HisKA"/>
    <property type="match status" value="1"/>
</dbReference>
<accession>A0ABT5DGM3</accession>
<dbReference type="Proteomes" id="UP001221838">
    <property type="component" value="Unassembled WGS sequence"/>
</dbReference>
<dbReference type="CDD" id="cd00075">
    <property type="entry name" value="HATPase"/>
    <property type="match status" value="1"/>
</dbReference>
<dbReference type="InterPro" id="IPR003661">
    <property type="entry name" value="HisK_dim/P_dom"/>
</dbReference>
<dbReference type="SUPFAM" id="SSF55874">
    <property type="entry name" value="ATPase domain of HSP90 chaperone/DNA topoisomerase II/histidine kinase"/>
    <property type="match status" value="1"/>
</dbReference>
<evidence type="ECO:0000256" key="1">
    <source>
        <dbReference type="ARBA" id="ARBA00000085"/>
    </source>
</evidence>
<dbReference type="InterPro" id="IPR036097">
    <property type="entry name" value="HisK_dim/P_sf"/>
</dbReference>
<dbReference type="InterPro" id="IPR050736">
    <property type="entry name" value="Sensor_HK_Regulatory"/>
</dbReference>
<evidence type="ECO:0000256" key="5">
    <source>
        <dbReference type="ARBA" id="ARBA00022777"/>
    </source>
</evidence>
<dbReference type="RefSeq" id="WP_272142808.1">
    <property type="nucleotide sequence ID" value="NZ_JAQNDM010000002.1"/>
</dbReference>
<dbReference type="SUPFAM" id="SSF47384">
    <property type="entry name" value="Homodimeric domain of signal transducing histidine kinase"/>
    <property type="match status" value="1"/>
</dbReference>
<reference evidence="8 9" key="1">
    <citation type="submission" date="2022-11" db="EMBL/GenBank/DDBJ databases">
        <title>Minimal conservation of predation-associated metabolite biosynthetic gene clusters underscores biosynthetic potential of Myxococcota including descriptions for ten novel species: Archangium lansinium sp. nov., Myxococcus landrumus sp. nov., Nannocystis bai.</title>
        <authorList>
            <person name="Ahearne A."/>
            <person name="Stevens C."/>
            <person name="Dowd S."/>
        </authorList>
    </citation>
    <scope>NUCLEOTIDE SEQUENCE [LARGE SCALE GENOMIC DNA]</scope>
    <source>
        <strain evidence="8 9">NCWAL01</strain>
    </source>
</reference>
<dbReference type="SMART" id="SM00388">
    <property type="entry name" value="HisKA"/>
    <property type="match status" value="1"/>
</dbReference>
<dbReference type="EMBL" id="JAQNDM010000002">
    <property type="protein sequence ID" value="MDC0712671.1"/>
    <property type="molecule type" value="Genomic_DNA"/>
</dbReference>
<dbReference type="PANTHER" id="PTHR43711">
    <property type="entry name" value="TWO-COMPONENT HISTIDINE KINASE"/>
    <property type="match status" value="1"/>
</dbReference>
<protein>
    <recommendedName>
        <fullName evidence="2">histidine kinase</fullName>
        <ecNumber evidence="2">2.7.13.3</ecNumber>
    </recommendedName>
</protein>